<evidence type="ECO:0000313" key="1">
    <source>
        <dbReference type="EMBL" id="MTE11564.1"/>
    </source>
</evidence>
<protein>
    <submittedName>
        <fullName evidence="1">Uncharacterized protein</fullName>
    </submittedName>
</protein>
<dbReference type="Proteomes" id="UP000432464">
    <property type="component" value="Unassembled WGS sequence"/>
</dbReference>
<proteinExistence type="predicted"/>
<gene>
    <name evidence="1" type="ORF">GLP40_02010</name>
</gene>
<dbReference type="InterPro" id="IPR036170">
    <property type="entry name" value="YezG-like_sf"/>
</dbReference>
<sequence length="368" mass="39634">MVVRPTLELEAEITRELARLLAPTWKRLDAAFAFTVSDEAAQVILSDNQRAVPARPSARVVELLREHRHRSAGVGDGPWWRFLVSLTNTGEATIDYDDGSDPFPDDHLFPAAAYQADLQTYPRRTLPVWLAAYVGHQGRQVRTPKMAFTQAQADFAAGVTAISTAAVLPPFPLMWARWAAISAAFVAANSQWGPRITAGVGWFEGSKRSGATLHRLPGGRAVLSGGVWNAAELDAAYNRGAALPLLYRGAPDWVADPVLSPRAANGLLSFCYWWDGNAWYQGESPDPTAVGIALPGIWTSKITAEMITQALGTKGNVGISNLVSAAETHQVTRPLLMRGLGGDAFETHDAYYQLVLAGVASSVSAQSD</sequence>
<dbReference type="AlphaFoldDB" id="A0A6I3KU11"/>
<dbReference type="SUPFAM" id="SSF160424">
    <property type="entry name" value="BH3703-like"/>
    <property type="match status" value="1"/>
</dbReference>
<keyword evidence="2" id="KW-1185">Reference proteome</keyword>
<reference evidence="1 2" key="1">
    <citation type="submission" date="2019-11" db="EMBL/GenBank/DDBJ databases">
        <title>Nocardia sp. nov. CT2-14 isolated from soil.</title>
        <authorList>
            <person name="Kanchanasin P."/>
            <person name="Tanasupawat S."/>
            <person name="Yuki M."/>
            <person name="Kudo T."/>
        </authorList>
    </citation>
    <scope>NUCLEOTIDE SEQUENCE [LARGE SCALE GENOMIC DNA]</scope>
    <source>
        <strain evidence="1 2">CT2-14</strain>
    </source>
</reference>
<organism evidence="1 2">
    <name type="scientific">Nocardia aurantiaca</name>
    <dbReference type="NCBI Taxonomy" id="2675850"/>
    <lineage>
        <taxon>Bacteria</taxon>
        <taxon>Bacillati</taxon>
        <taxon>Actinomycetota</taxon>
        <taxon>Actinomycetes</taxon>
        <taxon>Mycobacteriales</taxon>
        <taxon>Nocardiaceae</taxon>
        <taxon>Nocardia</taxon>
    </lineage>
</organism>
<dbReference type="EMBL" id="WMBB01000001">
    <property type="protein sequence ID" value="MTE11564.1"/>
    <property type="molecule type" value="Genomic_DNA"/>
</dbReference>
<comment type="caution">
    <text evidence="1">The sequence shown here is derived from an EMBL/GenBank/DDBJ whole genome shotgun (WGS) entry which is preliminary data.</text>
</comment>
<name>A0A6I3KU11_9NOCA</name>
<evidence type="ECO:0000313" key="2">
    <source>
        <dbReference type="Proteomes" id="UP000432464"/>
    </source>
</evidence>
<accession>A0A6I3KU11</accession>